<dbReference type="SUPFAM" id="SSF53383">
    <property type="entry name" value="PLP-dependent transferases"/>
    <property type="match status" value="1"/>
</dbReference>
<keyword evidence="13" id="KW-1185">Reference proteome</keyword>
<dbReference type="InterPro" id="IPR050103">
    <property type="entry name" value="Class-III_PLP-dep_AT"/>
</dbReference>
<keyword evidence="4 11" id="KW-0963">Cytoplasm</keyword>
<name>A0A4S4C0J3_9BACI</name>
<dbReference type="Gene3D" id="3.90.1150.10">
    <property type="entry name" value="Aspartate Aminotransferase, domain 1"/>
    <property type="match status" value="1"/>
</dbReference>
<dbReference type="Proteomes" id="UP000310334">
    <property type="component" value="Unassembled WGS sequence"/>
</dbReference>
<keyword evidence="7 11" id="KW-0641">Proline biosynthesis</keyword>
<evidence type="ECO:0000256" key="10">
    <source>
        <dbReference type="ARBA" id="ARBA00030587"/>
    </source>
</evidence>
<dbReference type="CDD" id="cd00610">
    <property type="entry name" value="OAT_like"/>
    <property type="match status" value="1"/>
</dbReference>
<dbReference type="InterPro" id="IPR015424">
    <property type="entry name" value="PyrdxlP-dep_Trfase"/>
</dbReference>
<dbReference type="OrthoDB" id="9807885at2"/>
<protein>
    <recommendedName>
        <fullName evidence="3 11">Ornithine aminotransferase</fullName>
        <shortName evidence="11">OAT</shortName>
        <ecNumber evidence="3 11">2.6.1.13</ecNumber>
    </recommendedName>
    <alternativeName>
        <fullName evidence="10 11">Ornithine--oxo-acid aminotransferase</fullName>
    </alternativeName>
</protein>
<evidence type="ECO:0000256" key="3">
    <source>
        <dbReference type="ARBA" id="ARBA00012924"/>
    </source>
</evidence>
<evidence type="ECO:0000256" key="4">
    <source>
        <dbReference type="ARBA" id="ARBA00022490"/>
    </source>
</evidence>
<comment type="cofactor">
    <cofactor evidence="1 11">
        <name>pyridoxal 5'-phosphate</name>
        <dbReference type="ChEBI" id="CHEBI:597326"/>
    </cofactor>
</comment>
<dbReference type="HAMAP" id="MF_01689">
    <property type="entry name" value="Ornith_aminotrans_3"/>
    <property type="match status" value="1"/>
</dbReference>
<dbReference type="InterPro" id="IPR015421">
    <property type="entry name" value="PyrdxlP-dep_Trfase_major"/>
</dbReference>
<keyword evidence="5 11" id="KW-0032">Aminotransferase</keyword>
<dbReference type="NCBIfam" id="NF003145">
    <property type="entry name" value="PRK04073.1"/>
    <property type="match status" value="1"/>
</dbReference>
<feature type="modified residue" description="N6-(pyridoxal phosphate)lysine" evidence="11">
    <location>
        <position position="255"/>
    </location>
</feature>
<dbReference type="InterPro" id="IPR034757">
    <property type="entry name" value="Ornith_aminotrans_bact"/>
</dbReference>
<accession>A0A4S4C0J3</accession>
<dbReference type="NCBIfam" id="TIGR01885">
    <property type="entry name" value="Orn_aminotrans"/>
    <property type="match status" value="1"/>
</dbReference>
<dbReference type="InterPro" id="IPR005814">
    <property type="entry name" value="Aminotrans_3"/>
</dbReference>
<dbReference type="Pfam" id="PF00202">
    <property type="entry name" value="Aminotran_3"/>
    <property type="match status" value="1"/>
</dbReference>
<dbReference type="EMBL" id="SSNT01000005">
    <property type="protein sequence ID" value="THF81129.1"/>
    <property type="molecule type" value="Genomic_DNA"/>
</dbReference>
<dbReference type="NCBIfam" id="NF002325">
    <property type="entry name" value="PRK01278.1"/>
    <property type="match status" value="1"/>
</dbReference>
<evidence type="ECO:0000313" key="12">
    <source>
        <dbReference type="EMBL" id="THF81129.1"/>
    </source>
</evidence>
<comment type="pathway">
    <text evidence="2 11">Amino-acid biosynthesis; L-proline biosynthesis; L-glutamate 5-semialdehyde from L-ornithine: step 1/1.</text>
</comment>
<evidence type="ECO:0000256" key="7">
    <source>
        <dbReference type="ARBA" id="ARBA00022650"/>
    </source>
</evidence>
<dbReference type="PROSITE" id="PS00600">
    <property type="entry name" value="AA_TRANSFER_CLASS_3"/>
    <property type="match status" value="1"/>
</dbReference>
<keyword evidence="9 11" id="KW-0663">Pyridoxal phosphate</keyword>
<evidence type="ECO:0000256" key="1">
    <source>
        <dbReference type="ARBA" id="ARBA00001933"/>
    </source>
</evidence>
<evidence type="ECO:0000256" key="8">
    <source>
        <dbReference type="ARBA" id="ARBA00022679"/>
    </source>
</evidence>
<dbReference type="FunFam" id="3.40.640.10:FF:000011">
    <property type="entry name" value="Ornithine aminotransferase"/>
    <property type="match status" value="1"/>
</dbReference>
<dbReference type="GO" id="GO:0030170">
    <property type="term" value="F:pyridoxal phosphate binding"/>
    <property type="evidence" value="ECO:0007669"/>
    <property type="project" value="UniProtKB-UniRule"/>
</dbReference>
<keyword evidence="8 11" id="KW-0808">Transferase</keyword>
<dbReference type="GO" id="GO:0005737">
    <property type="term" value="C:cytoplasm"/>
    <property type="evidence" value="ECO:0007669"/>
    <property type="project" value="UniProtKB-SubCell"/>
</dbReference>
<comment type="catalytic activity">
    <reaction evidence="11">
        <text>a 2-oxocarboxylate + L-ornithine = L-glutamate 5-semialdehyde + an L-alpha-amino acid</text>
        <dbReference type="Rhea" id="RHEA:13877"/>
        <dbReference type="ChEBI" id="CHEBI:35179"/>
        <dbReference type="ChEBI" id="CHEBI:46911"/>
        <dbReference type="ChEBI" id="CHEBI:58066"/>
        <dbReference type="ChEBI" id="CHEBI:59869"/>
        <dbReference type="EC" id="2.6.1.13"/>
    </reaction>
</comment>
<dbReference type="EC" id="2.6.1.13" evidence="3 11"/>
<dbReference type="PIRSF" id="PIRSF000521">
    <property type="entry name" value="Transaminase_4ab_Lys_Orn"/>
    <property type="match status" value="1"/>
</dbReference>
<dbReference type="PANTHER" id="PTHR11986">
    <property type="entry name" value="AMINOTRANSFERASE CLASS III"/>
    <property type="match status" value="1"/>
</dbReference>
<gene>
    <name evidence="11" type="primary">rocD</name>
    <name evidence="12" type="ORF">E6W99_08220</name>
</gene>
<dbReference type="AlphaFoldDB" id="A0A4S4C0J3"/>
<comment type="similarity">
    <text evidence="11">Belongs to the class-III pyridoxal-phosphate-dependent aminotransferase family. OAT subfamily.</text>
</comment>
<evidence type="ECO:0000256" key="5">
    <source>
        <dbReference type="ARBA" id="ARBA00022576"/>
    </source>
</evidence>
<dbReference type="PANTHER" id="PTHR11986:SF18">
    <property type="entry name" value="ORNITHINE AMINOTRANSFERASE, MITOCHONDRIAL"/>
    <property type="match status" value="1"/>
</dbReference>
<reference evidence="12 13" key="1">
    <citation type="submission" date="2019-04" db="EMBL/GenBank/DDBJ databases">
        <title>Bacillus sediminilitoris sp. nov., isolated from a tidal flat sediment on the East China Sea.</title>
        <authorList>
            <person name="Wei Y."/>
            <person name="Mao H."/>
            <person name="Fang J."/>
        </authorList>
    </citation>
    <scope>NUCLEOTIDE SEQUENCE [LARGE SCALE GENOMIC DNA]</scope>
    <source>
        <strain evidence="12 13">DSL-17</strain>
    </source>
</reference>
<dbReference type="GO" id="GO:0042802">
    <property type="term" value="F:identical protein binding"/>
    <property type="evidence" value="ECO:0007669"/>
    <property type="project" value="TreeGrafter"/>
</dbReference>
<dbReference type="GO" id="GO:0055129">
    <property type="term" value="P:L-proline biosynthetic process"/>
    <property type="evidence" value="ECO:0007669"/>
    <property type="project" value="UniProtKB-UniRule"/>
</dbReference>
<organism evidence="12 13">
    <name type="scientific">Metabacillus sediminilitoris</name>
    <dbReference type="NCBI Taxonomy" id="2567941"/>
    <lineage>
        <taxon>Bacteria</taxon>
        <taxon>Bacillati</taxon>
        <taxon>Bacillota</taxon>
        <taxon>Bacilli</taxon>
        <taxon>Bacillales</taxon>
        <taxon>Bacillaceae</taxon>
        <taxon>Metabacillus</taxon>
    </lineage>
</organism>
<sequence>MTTSTSIIEKTESLGAKNYHPLPVVISEAKGAWVKDPEGNKYLDMLSAYSAVNQGHCHPKIIDALKKQADKITLTSRAFHNDQLGAFYEKVAQFTGKDMILPMNTGAEAVETAIKTARRWGYDKKGIENNQAEIIVCEDNFHGRTMGAVSLSSNEEYKRGFGPMLPGIKIIPYGDIEALKEAITPNTAAFLLEPIQGEAGIKIPREGFLKEALELCQKENVLFIADEIQSGLGRTGKLFACDWEDVKPDMYILGKALGGGVFPVSVVAANREILEVFEPGSHGSTFGGNPLACAVSVAALEVIEEEKLVERSLELGNYFKEKLQQIKNPMIAEVRGKGLFIGVELKEPAREYCEQLKEEGLLCKETHENVIRFAPPLIIKQEDLDWAIEKIYKVLEK</sequence>
<evidence type="ECO:0000256" key="6">
    <source>
        <dbReference type="ARBA" id="ARBA00022605"/>
    </source>
</evidence>
<comment type="subcellular location">
    <subcellularLocation>
        <location evidence="11">Cytoplasm</location>
    </subcellularLocation>
</comment>
<dbReference type="InterPro" id="IPR015422">
    <property type="entry name" value="PyrdxlP-dep_Trfase_small"/>
</dbReference>
<dbReference type="InterPro" id="IPR049704">
    <property type="entry name" value="Aminotrans_3_PPA_site"/>
</dbReference>
<dbReference type="Gene3D" id="3.40.640.10">
    <property type="entry name" value="Type I PLP-dependent aspartate aminotransferase-like (Major domain)"/>
    <property type="match status" value="1"/>
</dbReference>
<keyword evidence="6 11" id="KW-0028">Amino-acid biosynthesis</keyword>
<comment type="caution">
    <text evidence="12">The sequence shown here is derived from an EMBL/GenBank/DDBJ whole genome shotgun (WGS) entry which is preliminary data.</text>
</comment>
<dbReference type="GO" id="GO:0004587">
    <property type="term" value="F:ornithine aminotransferase activity"/>
    <property type="evidence" value="ECO:0007669"/>
    <property type="project" value="UniProtKB-UniRule"/>
</dbReference>
<evidence type="ECO:0000256" key="2">
    <source>
        <dbReference type="ARBA" id="ARBA00004998"/>
    </source>
</evidence>
<dbReference type="UniPathway" id="UPA00098">
    <property type="reaction ID" value="UER00358"/>
</dbReference>
<dbReference type="RefSeq" id="WP_136352706.1">
    <property type="nucleotide sequence ID" value="NZ_CP046266.1"/>
</dbReference>
<evidence type="ECO:0000256" key="11">
    <source>
        <dbReference type="HAMAP-Rule" id="MF_01689"/>
    </source>
</evidence>
<evidence type="ECO:0000256" key="9">
    <source>
        <dbReference type="ARBA" id="ARBA00022898"/>
    </source>
</evidence>
<comment type="function">
    <text evidence="11">Catalyzes the interconversion of ornithine to glutamate semialdehyde.</text>
</comment>
<dbReference type="InterPro" id="IPR010164">
    <property type="entry name" value="Orn_aminotrans"/>
</dbReference>
<proteinExistence type="inferred from homology"/>
<evidence type="ECO:0000313" key="13">
    <source>
        <dbReference type="Proteomes" id="UP000310334"/>
    </source>
</evidence>